<dbReference type="AlphaFoldDB" id="A0A1Y1YLA9"/>
<accession>A0A1Y1YLA9</accession>
<evidence type="ECO:0008006" key="4">
    <source>
        <dbReference type="Google" id="ProtNLM"/>
    </source>
</evidence>
<name>A0A1Y1YLA9_9FUNG</name>
<organism evidence="2 3">
    <name type="scientific">Basidiobolus meristosporus CBS 931.73</name>
    <dbReference type="NCBI Taxonomy" id="1314790"/>
    <lineage>
        <taxon>Eukaryota</taxon>
        <taxon>Fungi</taxon>
        <taxon>Fungi incertae sedis</taxon>
        <taxon>Zoopagomycota</taxon>
        <taxon>Entomophthoromycotina</taxon>
        <taxon>Basidiobolomycetes</taxon>
        <taxon>Basidiobolales</taxon>
        <taxon>Basidiobolaceae</taxon>
        <taxon>Basidiobolus</taxon>
    </lineage>
</organism>
<protein>
    <recommendedName>
        <fullName evidence="4">Glycosyl hydrolase family 101</fullName>
    </recommendedName>
</protein>
<keyword evidence="3" id="KW-1185">Reference proteome</keyword>
<evidence type="ECO:0000313" key="2">
    <source>
        <dbReference type="EMBL" id="ORX98789.1"/>
    </source>
</evidence>
<evidence type="ECO:0000256" key="1">
    <source>
        <dbReference type="SAM" id="SignalP"/>
    </source>
</evidence>
<feature type="chain" id="PRO_5012598490" description="Glycosyl hydrolase family 101" evidence="1">
    <location>
        <begin position="23"/>
        <end position="783"/>
    </location>
</feature>
<dbReference type="InterPro" id="IPR021459">
    <property type="entry name" value="GH101-related"/>
</dbReference>
<dbReference type="InParanoid" id="A0A1Y1YLA9"/>
<reference evidence="2 3" key="1">
    <citation type="submission" date="2016-07" db="EMBL/GenBank/DDBJ databases">
        <title>Pervasive Adenine N6-methylation of Active Genes in Fungi.</title>
        <authorList>
            <consortium name="DOE Joint Genome Institute"/>
            <person name="Mondo S.J."/>
            <person name="Dannebaum R.O."/>
            <person name="Kuo R.C."/>
            <person name="Labutti K."/>
            <person name="Haridas S."/>
            <person name="Kuo A."/>
            <person name="Salamov A."/>
            <person name="Ahrendt S.R."/>
            <person name="Lipzen A."/>
            <person name="Sullivan W."/>
            <person name="Andreopoulos W.B."/>
            <person name="Clum A."/>
            <person name="Lindquist E."/>
            <person name="Daum C."/>
            <person name="Ramamoorthy G.K."/>
            <person name="Gryganskyi A."/>
            <person name="Culley D."/>
            <person name="Magnuson J.K."/>
            <person name="James T.Y."/>
            <person name="O'Malley M.A."/>
            <person name="Stajich J.E."/>
            <person name="Spatafora J.W."/>
            <person name="Visel A."/>
            <person name="Grigoriev I.V."/>
        </authorList>
    </citation>
    <scope>NUCLEOTIDE SEQUENCE [LARGE SCALE GENOMIC DNA]</scope>
    <source>
        <strain evidence="2 3">CBS 931.73</strain>
    </source>
</reference>
<evidence type="ECO:0000313" key="3">
    <source>
        <dbReference type="Proteomes" id="UP000193498"/>
    </source>
</evidence>
<feature type="signal peptide" evidence="1">
    <location>
        <begin position="1"/>
        <end position="22"/>
    </location>
</feature>
<dbReference type="EMBL" id="MCFE01000107">
    <property type="protein sequence ID" value="ORX98789.1"/>
    <property type="molecule type" value="Genomic_DNA"/>
</dbReference>
<proteinExistence type="predicted"/>
<comment type="caution">
    <text evidence="2">The sequence shown here is derived from an EMBL/GenBank/DDBJ whole genome shotgun (WGS) entry which is preliminary data.</text>
</comment>
<dbReference type="OrthoDB" id="5348797at2759"/>
<sequence>MTGSRYIQLFLTVLSISSVTIAASADDAGRKFKLSNDLWHITIDPSTLAMEAETAGKNGKIITLSLPMANLTENIQKLSVGRHHAKWRWENSPVSISASLSGDDFHVRVSRTSPGTMQWPLLPLSEQRGAKALLFPKVEGMYIPLDDQEWRAQLTGEKISVTEEMSLPLFGVEYIHPAKNSTTERKDTLSVIFPNPFNTVVEFIDEPMRLTGHHTFSKLSYKQPYELLYHLTPNKLDPIAPSKRFRRLIKSRGQFKSLWEKLHRIGWSQTGHKLIGASHSYLWGKQMLAPQDVKNWAKFSEILSNSTEPLAEALRSKLSLESKEALASKDLPTERFTQAVVTNDINEIVPQLDATQLESPELKYLEDKQKHALKELFQDSVIPMERWGDGASTKMMERLHESGLTRMFLGLPDYQAGFYHPEGVQAANDAGYLIGPYDSYNTAIPDGTDQSFRTANMGQEVFEKCGVMLENGKRLPGFQGKGVYTNTPCVQNVYHRRVREIQTQTRNAYNSWFLDADASGMVHEDYDPAHISTESQDAADRNRRMQWVAMDPRLRLLAGSENGYAHVNREVPFAHGMQNTNFGWGDVEMHKNKSSPYFLGGYFPENQPALFFKPAAIKPIYRELFYNPAKRVPLFQAVFHDSIVTTNHWLIDNLKFPEIQSDVELMQMLYNIPPMVHLNLATAEVRTKYLLRLDAFFRPVHEKLAFKSMTDFAWLSEDRRVQRTTFEDGTQLVANFGDHAYTHGGNLQGNAKCGMCVEAHSIMAKFPDGKVLRYQSDRAVTEI</sequence>
<keyword evidence="1" id="KW-0732">Signal</keyword>
<dbReference type="Proteomes" id="UP000193498">
    <property type="component" value="Unassembled WGS sequence"/>
</dbReference>
<gene>
    <name evidence="2" type="ORF">K493DRAFT_299730</name>
</gene>
<dbReference type="Pfam" id="PF11308">
    <property type="entry name" value="Glyco_hydro_129"/>
    <property type="match status" value="1"/>
</dbReference>